<feature type="region of interest" description="Disordered" evidence="1">
    <location>
        <begin position="62"/>
        <end position="82"/>
    </location>
</feature>
<name>A0A7Y9JQ74_9ACTN</name>
<dbReference type="Proteomes" id="UP000516957">
    <property type="component" value="Unassembled WGS sequence"/>
</dbReference>
<organism evidence="2 3">
    <name type="scientific">Nocardioides marinisabuli</name>
    <dbReference type="NCBI Taxonomy" id="419476"/>
    <lineage>
        <taxon>Bacteria</taxon>
        <taxon>Bacillati</taxon>
        <taxon>Actinomycetota</taxon>
        <taxon>Actinomycetes</taxon>
        <taxon>Propionibacteriales</taxon>
        <taxon>Nocardioidaceae</taxon>
        <taxon>Nocardioides</taxon>
    </lineage>
</organism>
<feature type="region of interest" description="Disordered" evidence="1">
    <location>
        <begin position="1"/>
        <end position="22"/>
    </location>
</feature>
<accession>A0A7Y9JQ74</accession>
<evidence type="ECO:0000313" key="3">
    <source>
        <dbReference type="Proteomes" id="UP000516957"/>
    </source>
</evidence>
<evidence type="ECO:0008006" key="4">
    <source>
        <dbReference type="Google" id="ProtNLM"/>
    </source>
</evidence>
<reference evidence="2 3" key="1">
    <citation type="submission" date="2020-07" db="EMBL/GenBank/DDBJ databases">
        <title>Sequencing the genomes of 1000 actinobacteria strains.</title>
        <authorList>
            <person name="Klenk H.-P."/>
        </authorList>
    </citation>
    <scope>NUCLEOTIDE SEQUENCE [LARGE SCALE GENOMIC DNA]</scope>
    <source>
        <strain evidence="2 3">DSM 18965</strain>
    </source>
</reference>
<proteinExistence type="predicted"/>
<evidence type="ECO:0000313" key="2">
    <source>
        <dbReference type="EMBL" id="NYD57742.1"/>
    </source>
</evidence>
<dbReference type="EMBL" id="JACCBE010000001">
    <property type="protein sequence ID" value="NYD57742.1"/>
    <property type="molecule type" value="Genomic_DNA"/>
</dbReference>
<evidence type="ECO:0000256" key="1">
    <source>
        <dbReference type="SAM" id="MobiDB-lite"/>
    </source>
</evidence>
<comment type="caution">
    <text evidence="2">The sequence shown here is derived from an EMBL/GenBank/DDBJ whole genome shotgun (WGS) entry which is preliminary data.</text>
</comment>
<protein>
    <recommendedName>
        <fullName evidence="4">HNH endonuclease</fullName>
    </recommendedName>
</protein>
<keyword evidence="3" id="KW-1185">Reference proteome</keyword>
<gene>
    <name evidence="2" type="ORF">BKA08_001980</name>
</gene>
<feature type="compositionally biased region" description="Low complexity" evidence="1">
    <location>
        <begin position="1"/>
        <end position="10"/>
    </location>
</feature>
<dbReference type="RefSeq" id="WP_179615460.1">
    <property type="nucleotide sequence ID" value="NZ_CP059163.1"/>
</dbReference>
<dbReference type="AlphaFoldDB" id="A0A7Y9JQ74"/>
<sequence>MTEPARPSPQQRRRRPPAAEVEPSTMIWCPGCQVERPARDFNTESRRFSGLSTRCRECQAAARRTPEGMAKTRQRNRRRWANPEYRERGLAAARARRKIEGQNDLRKSRARLQAVVDAWKGQGCVDCGYGDVRAIEPDHRPGTDKLGNVSRMVQLCVGIDRLRAELAKCEPRCARCHRRMTMSRKPSSWRSAKRLPTSWRARLARQDFNDQLKLRLGCADCGWSGWARGLDWDHARGRKEYEIAELINFGGPTEVLIAELGKCDVVCANCHRLRTVARRSSAALNRPRR</sequence>